<keyword evidence="3" id="KW-1185">Reference proteome</keyword>
<feature type="transmembrane region" description="Helical" evidence="1">
    <location>
        <begin position="248"/>
        <end position="268"/>
    </location>
</feature>
<organism evidence="2 3">
    <name type="scientific">Kangiella marina</name>
    <dbReference type="NCBI Taxonomy" id="1079178"/>
    <lineage>
        <taxon>Bacteria</taxon>
        <taxon>Pseudomonadati</taxon>
        <taxon>Pseudomonadota</taxon>
        <taxon>Gammaproteobacteria</taxon>
        <taxon>Kangiellales</taxon>
        <taxon>Kangiellaceae</taxon>
        <taxon>Kangiella</taxon>
    </lineage>
</organism>
<gene>
    <name evidence="2" type="ORF">GCM10023151_09600</name>
</gene>
<feature type="transmembrane region" description="Helical" evidence="1">
    <location>
        <begin position="82"/>
        <end position="101"/>
    </location>
</feature>
<reference evidence="3" key="1">
    <citation type="journal article" date="2019" name="Int. J. Syst. Evol. Microbiol.">
        <title>The Global Catalogue of Microorganisms (GCM) 10K type strain sequencing project: providing services to taxonomists for standard genome sequencing and annotation.</title>
        <authorList>
            <consortium name="The Broad Institute Genomics Platform"/>
            <consortium name="The Broad Institute Genome Sequencing Center for Infectious Disease"/>
            <person name="Wu L."/>
            <person name="Ma J."/>
        </authorList>
    </citation>
    <scope>NUCLEOTIDE SEQUENCE [LARGE SCALE GENOMIC DNA]</scope>
    <source>
        <strain evidence="3">JCM 17728</strain>
    </source>
</reference>
<evidence type="ECO:0000313" key="3">
    <source>
        <dbReference type="Proteomes" id="UP001501011"/>
    </source>
</evidence>
<evidence type="ECO:0008006" key="4">
    <source>
        <dbReference type="Google" id="ProtNLM"/>
    </source>
</evidence>
<proteinExistence type="predicted"/>
<protein>
    <recommendedName>
        <fullName evidence="4">DUF3667 domain-containing protein</fullName>
    </recommendedName>
</protein>
<dbReference type="RefSeq" id="WP_345292062.1">
    <property type="nucleotide sequence ID" value="NZ_BAABFV010000001.1"/>
</dbReference>
<feature type="transmembrane region" description="Helical" evidence="1">
    <location>
        <begin position="280"/>
        <end position="299"/>
    </location>
</feature>
<dbReference type="EMBL" id="BAABFV010000001">
    <property type="protein sequence ID" value="GAA4359042.1"/>
    <property type="molecule type" value="Genomic_DNA"/>
</dbReference>
<keyword evidence="1" id="KW-0812">Transmembrane</keyword>
<feature type="transmembrane region" description="Helical" evidence="1">
    <location>
        <begin position="311"/>
        <end position="338"/>
    </location>
</feature>
<accession>A0ABP8IHL4</accession>
<comment type="caution">
    <text evidence="2">The sequence shown here is derived from an EMBL/GenBank/DDBJ whole genome shotgun (WGS) entry which is preliminary data.</text>
</comment>
<keyword evidence="1" id="KW-1133">Transmembrane helix</keyword>
<evidence type="ECO:0000256" key="1">
    <source>
        <dbReference type="SAM" id="Phobius"/>
    </source>
</evidence>
<evidence type="ECO:0000313" key="2">
    <source>
        <dbReference type="EMBL" id="GAA4359042.1"/>
    </source>
</evidence>
<dbReference type="Proteomes" id="UP001501011">
    <property type="component" value="Unassembled WGS sequence"/>
</dbReference>
<name>A0ABP8IHL4_9GAMM</name>
<keyword evidence="1" id="KW-0472">Membrane</keyword>
<sequence>MSQTDSTELAQKPQKYCQQCGQKTFRPHRSVRELLWEFIENWFGYDSKAYKTAKALCRPASLTLDYFRNAHHHNHYVTPIRLYIFLSIVFFLLTSFGGFNLTNLDIANQPAVEQELNKAVDANPLLDEETKAEIKLDNSQVAEAIATQQTTEDDFAKDCKNSDDMILVWPPALDDYFDRKLGILCEAYLDIQYLPVEKQGQVKAQFWLSIVQSSIESLPQTFLLCLPLLALALKILYIRRSHLYVEHLVLLIHSHSFMFAAILFYLGWHQLVEAIGWLDYVPLGWALLIWTLVYLYLSMKRFYKQGHSWTLFKFITFSIVYSFVFSFIMVFALMRALISL</sequence>